<name>A0A076FI17_9BACT</name>
<evidence type="ECO:0000313" key="2">
    <source>
        <dbReference type="EMBL" id="AII15454.1"/>
    </source>
</evidence>
<gene>
    <name evidence="2" type="ORF">CIG1485E_1638</name>
</gene>
<dbReference type="HOGENOM" id="CLU_2536277_0_0_7"/>
<dbReference type="AlphaFoldDB" id="A0A076FI17"/>
<keyword evidence="1" id="KW-0175">Coiled coil</keyword>
<organism evidence="2 3">
    <name type="scientific">Campylobacter iguaniorum</name>
    <dbReference type="NCBI Taxonomy" id="1244531"/>
    <lineage>
        <taxon>Bacteria</taxon>
        <taxon>Pseudomonadati</taxon>
        <taxon>Campylobacterota</taxon>
        <taxon>Epsilonproteobacteria</taxon>
        <taxon>Campylobacterales</taxon>
        <taxon>Campylobacteraceae</taxon>
        <taxon>Campylobacter</taxon>
    </lineage>
</organism>
<protein>
    <submittedName>
        <fullName evidence="2">Uncharacterized protein</fullName>
    </submittedName>
</protein>
<sequence>MREVKLIENEILDLKDFLNKIDRLEDILNEDNLNEGNVNFIFQDNNYKTSKVLKKLNSHKLNKKIDETTKILDILLKFKARKS</sequence>
<evidence type="ECO:0000256" key="1">
    <source>
        <dbReference type="SAM" id="Coils"/>
    </source>
</evidence>
<dbReference type="RefSeq" id="WP_038455337.1">
    <property type="nucleotide sequence ID" value="NZ_CP009043.1"/>
</dbReference>
<keyword evidence="3" id="KW-1185">Reference proteome</keyword>
<dbReference type="Proteomes" id="UP000028486">
    <property type="component" value="Chromosome"/>
</dbReference>
<evidence type="ECO:0000313" key="3">
    <source>
        <dbReference type="Proteomes" id="UP000028486"/>
    </source>
</evidence>
<reference evidence="3" key="1">
    <citation type="journal article" date="2014" name="Genome Announc.">
        <title>Complete Genome Sequence of Campylobacter iguaniorum Strain 1485ET, Isolated from a Bearded Dragon (Pogona vitticeps).</title>
        <authorList>
            <person name="Gilbert M.J."/>
            <person name="Miller W.G."/>
            <person name="Yee E."/>
            <person name="Kik M."/>
            <person name="Wagenaar J.A."/>
            <person name="Duim B."/>
        </authorList>
    </citation>
    <scope>NUCLEOTIDE SEQUENCE [LARGE SCALE GENOMIC DNA]</scope>
    <source>
        <strain evidence="3">1485E</strain>
    </source>
</reference>
<dbReference type="KEGG" id="caj:CIG1485E_1638"/>
<proteinExistence type="predicted"/>
<dbReference type="EMBL" id="CP009043">
    <property type="protein sequence ID" value="AII15454.1"/>
    <property type="molecule type" value="Genomic_DNA"/>
</dbReference>
<accession>A0A076FI17</accession>
<feature type="coiled-coil region" evidence="1">
    <location>
        <begin position="7"/>
        <end position="34"/>
    </location>
</feature>